<dbReference type="PANTHER" id="PTHR33355">
    <property type="entry name" value="WALL-ASSOCIATED RECEPTOR KINASE CARBOXY-TERMINAL PROTEIN-RELATED"/>
    <property type="match status" value="1"/>
</dbReference>
<reference evidence="6" key="2">
    <citation type="submission" date="2025-08" db="UniProtKB">
        <authorList>
            <consortium name="RefSeq"/>
        </authorList>
    </citation>
    <scope>IDENTIFICATION</scope>
    <source>
        <tissue evidence="6">Leaf</tissue>
    </source>
</reference>
<dbReference type="GeneID" id="109710243"/>
<dbReference type="GO" id="GO:0030247">
    <property type="term" value="F:polysaccharide binding"/>
    <property type="evidence" value="ECO:0007669"/>
    <property type="project" value="InterPro"/>
</dbReference>
<feature type="signal peptide" evidence="3">
    <location>
        <begin position="1"/>
        <end position="17"/>
    </location>
</feature>
<dbReference type="RefSeq" id="XP_020088340.1">
    <property type="nucleotide sequence ID" value="XM_020232751.1"/>
</dbReference>
<feature type="chain" id="PRO_5028204328" evidence="3">
    <location>
        <begin position="18"/>
        <end position="319"/>
    </location>
</feature>
<gene>
    <name evidence="6" type="primary">LOC109710243</name>
</gene>
<evidence type="ECO:0000256" key="3">
    <source>
        <dbReference type="SAM" id="SignalP"/>
    </source>
</evidence>
<sequence>MIHHLITLFMFPRLFTATVVVAVAVVVIVSAPCAVSVANVPISTCRSYCGNITVDYPFALRPGCGHAGFRDLLFCINSVLMLHVPSGSYRVLDIDYAYRGLTIHDPAMSDCYSLSLSHGANGFVVEPWRAPYLEPDRDNVFMLLHCHADSPLFQGFPNKHLPCRNVSGMSCEDYYRCPAWDGMLAGEGTAPECCAVEFGAIRAINLTHLQCEGYSSAYSLAPLRALGPGAWAYGIRLSYSLPTDNQGFCGACRATGGVCGHNEGSGADLCLCGNWNSTSNCDSAVGSFAPVIKPKLLSTSLPWGLLFSWWYGYQLFGGL</sequence>
<dbReference type="AlphaFoldDB" id="A0A6P5F503"/>
<keyword evidence="2 3" id="KW-0732">Signal</keyword>
<organism evidence="5 6">
    <name type="scientific">Ananas comosus</name>
    <name type="common">Pineapple</name>
    <name type="synonym">Ananas ananas</name>
    <dbReference type="NCBI Taxonomy" id="4615"/>
    <lineage>
        <taxon>Eukaryota</taxon>
        <taxon>Viridiplantae</taxon>
        <taxon>Streptophyta</taxon>
        <taxon>Embryophyta</taxon>
        <taxon>Tracheophyta</taxon>
        <taxon>Spermatophyta</taxon>
        <taxon>Magnoliopsida</taxon>
        <taxon>Liliopsida</taxon>
        <taxon>Poales</taxon>
        <taxon>Bromeliaceae</taxon>
        <taxon>Bromelioideae</taxon>
        <taxon>Ananas</taxon>
    </lineage>
</organism>
<dbReference type="Gramene" id="Aco025305.1.mrna1">
    <property type="protein sequence ID" value="Aco025305.1.mrna1"/>
    <property type="gene ID" value="Aco025305.1.path1"/>
</dbReference>
<dbReference type="OrthoDB" id="1859308at2759"/>
<proteinExistence type="predicted"/>
<evidence type="ECO:0000256" key="2">
    <source>
        <dbReference type="ARBA" id="ARBA00022729"/>
    </source>
</evidence>
<evidence type="ECO:0000259" key="4">
    <source>
        <dbReference type="Pfam" id="PF13947"/>
    </source>
</evidence>
<dbReference type="InterPro" id="IPR025287">
    <property type="entry name" value="WAK_GUB"/>
</dbReference>
<feature type="domain" description="Wall-associated receptor kinase galacturonan-binding" evidence="4">
    <location>
        <begin position="45"/>
        <end position="105"/>
    </location>
</feature>
<accession>A0A6P5F503</accession>
<dbReference type="Proteomes" id="UP000515123">
    <property type="component" value="Linkage group 5"/>
</dbReference>
<dbReference type="Pfam" id="PF13947">
    <property type="entry name" value="GUB_WAK_bind"/>
    <property type="match status" value="1"/>
</dbReference>
<comment type="subcellular location">
    <subcellularLocation>
        <location evidence="1">Membrane</location>
        <topology evidence="1">Single-pass membrane protein</topology>
    </subcellularLocation>
</comment>
<dbReference type="PANTHER" id="PTHR33355:SF3">
    <property type="entry name" value="WALL-ASSOCIATED RECEPTOR KINASE GALACTURONAN-BINDING PROTEIN"/>
    <property type="match status" value="1"/>
</dbReference>
<evidence type="ECO:0000313" key="6">
    <source>
        <dbReference type="RefSeq" id="XP_020088340.1"/>
    </source>
</evidence>
<reference evidence="5" key="1">
    <citation type="journal article" date="2015" name="Nat. Genet.">
        <title>The pineapple genome and the evolution of CAM photosynthesis.</title>
        <authorList>
            <person name="Ming R."/>
            <person name="VanBuren R."/>
            <person name="Wai C.M."/>
            <person name="Tang H."/>
            <person name="Schatz M.C."/>
            <person name="Bowers J.E."/>
            <person name="Lyons E."/>
            <person name="Wang M.L."/>
            <person name="Chen J."/>
            <person name="Biggers E."/>
            <person name="Zhang J."/>
            <person name="Huang L."/>
            <person name="Zhang L."/>
            <person name="Miao W."/>
            <person name="Zhang J."/>
            <person name="Ye Z."/>
            <person name="Miao C."/>
            <person name="Lin Z."/>
            <person name="Wang H."/>
            <person name="Zhou H."/>
            <person name="Yim W.C."/>
            <person name="Priest H.D."/>
            <person name="Zheng C."/>
            <person name="Woodhouse M."/>
            <person name="Edger P.P."/>
            <person name="Guyot R."/>
            <person name="Guo H.B."/>
            <person name="Guo H."/>
            <person name="Zheng G."/>
            <person name="Singh R."/>
            <person name="Sharma A."/>
            <person name="Min X."/>
            <person name="Zheng Y."/>
            <person name="Lee H."/>
            <person name="Gurtowski J."/>
            <person name="Sedlazeck F.J."/>
            <person name="Harkess A."/>
            <person name="McKain M.R."/>
            <person name="Liao Z."/>
            <person name="Fang J."/>
            <person name="Liu J."/>
            <person name="Zhang X."/>
            <person name="Zhang Q."/>
            <person name="Hu W."/>
            <person name="Qin Y."/>
            <person name="Wang K."/>
            <person name="Chen L.Y."/>
            <person name="Shirley N."/>
            <person name="Lin Y.R."/>
            <person name="Liu L.Y."/>
            <person name="Hernandez A.G."/>
            <person name="Wright C.L."/>
            <person name="Bulone V."/>
            <person name="Tuskan G.A."/>
            <person name="Heath K."/>
            <person name="Zee F."/>
            <person name="Moore P.H."/>
            <person name="Sunkar R."/>
            <person name="Leebens-Mack J.H."/>
            <person name="Mockler T."/>
            <person name="Bennetzen J.L."/>
            <person name="Freeling M."/>
            <person name="Sankoff D."/>
            <person name="Paterson A.H."/>
            <person name="Zhu X."/>
            <person name="Yang X."/>
            <person name="Smith J.A."/>
            <person name="Cushman J.C."/>
            <person name="Paull R.E."/>
            <person name="Yu Q."/>
        </authorList>
    </citation>
    <scope>NUCLEOTIDE SEQUENCE [LARGE SCALE GENOMIC DNA]</scope>
    <source>
        <strain evidence="5">cv. F153</strain>
    </source>
</reference>
<protein>
    <submittedName>
        <fullName evidence="6">Uncharacterized protein LOC109710243</fullName>
    </submittedName>
</protein>
<name>A0A6P5F503_ANACO</name>
<evidence type="ECO:0000313" key="5">
    <source>
        <dbReference type="Proteomes" id="UP000515123"/>
    </source>
</evidence>
<keyword evidence="5" id="KW-1185">Reference proteome</keyword>
<dbReference type="GO" id="GO:0016020">
    <property type="term" value="C:membrane"/>
    <property type="evidence" value="ECO:0007669"/>
    <property type="project" value="UniProtKB-SubCell"/>
</dbReference>
<evidence type="ECO:0000256" key="1">
    <source>
        <dbReference type="ARBA" id="ARBA00004167"/>
    </source>
</evidence>